<sequence length="206" mass="23273">MDQQDVIQSAEQYVRQELGSDSSGHDWWHIDRVRRLALELAEREQANAFICELAALLHDIADVKLNESKQAGLDKVHLWLTAHVTERDILDEVMEIIGTMSYNGGGNPPMGTLEGRVVQDADRLDAIGAIGIARTFAYGGSRGRMMYDPESSSGNATIDHFYDKLLRLKDLMNTAYGKELAQSRHEFMEAFLIQFYLEWDFGGCEE</sequence>
<organism evidence="2 3">
    <name type="scientific">Paenibacillus zeisoli</name>
    <dbReference type="NCBI Taxonomy" id="2496267"/>
    <lineage>
        <taxon>Bacteria</taxon>
        <taxon>Bacillati</taxon>
        <taxon>Bacillota</taxon>
        <taxon>Bacilli</taxon>
        <taxon>Bacillales</taxon>
        <taxon>Paenibacillaceae</taxon>
        <taxon>Paenibacillus</taxon>
    </lineage>
</organism>
<dbReference type="OrthoDB" id="9797344at2"/>
<dbReference type="Gene3D" id="1.10.472.50">
    <property type="entry name" value="HD-domain/PDEase-like"/>
    <property type="match status" value="1"/>
</dbReference>
<dbReference type="PANTHER" id="PTHR33594">
    <property type="entry name" value="SUPERFAMILY HYDROLASE, PUTATIVE (AFU_ORTHOLOGUE AFUA_1G03035)-RELATED"/>
    <property type="match status" value="1"/>
</dbReference>
<dbReference type="CDD" id="cd00077">
    <property type="entry name" value="HDc"/>
    <property type="match status" value="1"/>
</dbReference>
<dbReference type="EMBL" id="RZNX01000002">
    <property type="protein sequence ID" value="RUT33418.1"/>
    <property type="molecule type" value="Genomic_DNA"/>
</dbReference>
<reference evidence="2 3" key="1">
    <citation type="submission" date="2018-12" db="EMBL/GenBank/DDBJ databases">
        <authorList>
            <person name="Sun L."/>
            <person name="Chen Z."/>
        </authorList>
    </citation>
    <scope>NUCLEOTIDE SEQUENCE [LARGE SCALE GENOMIC DNA]</scope>
    <source>
        <strain evidence="2 3">3-5-3</strain>
    </source>
</reference>
<comment type="caution">
    <text evidence="2">The sequence shown here is derived from an EMBL/GenBank/DDBJ whole genome shotgun (WGS) entry which is preliminary data.</text>
</comment>
<name>A0A3S1JQA0_9BACL</name>
<dbReference type="RefSeq" id="WP_127198533.1">
    <property type="nucleotide sequence ID" value="NZ_RZNX01000002.1"/>
</dbReference>
<protein>
    <submittedName>
        <fullName evidence="2">HD domain-containing protein</fullName>
    </submittedName>
</protein>
<proteinExistence type="predicted"/>
<dbReference type="Gene3D" id="1.20.58.1910">
    <property type="match status" value="1"/>
</dbReference>
<evidence type="ECO:0000259" key="1">
    <source>
        <dbReference type="SMART" id="SM00471"/>
    </source>
</evidence>
<gene>
    <name evidence="2" type="ORF">EJP77_07150</name>
</gene>
<keyword evidence="3" id="KW-1185">Reference proteome</keyword>
<feature type="domain" description="HD/PDEase" evidence="1">
    <location>
        <begin position="22"/>
        <end position="136"/>
    </location>
</feature>
<dbReference type="SMART" id="SM00471">
    <property type="entry name" value="HDc"/>
    <property type="match status" value="1"/>
</dbReference>
<dbReference type="SUPFAM" id="SSF109604">
    <property type="entry name" value="HD-domain/PDEase-like"/>
    <property type="match status" value="1"/>
</dbReference>
<dbReference type="Proteomes" id="UP000272464">
    <property type="component" value="Unassembled WGS sequence"/>
</dbReference>
<evidence type="ECO:0000313" key="2">
    <source>
        <dbReference type="EMBL" id="RUT33418.1"/>
    </source>
</evidence>
<dbReference type="InterPro" id="IPR006674">
    <property type="entry name" value="HD_domain"/>
</dbReference>
<dbReference type="AlphaFoldDB" id="A0A3S1JQA0"/>
<dbReference type="InterPro" id="IPR003607">
    <property type="entry name" value="HD/PDEase_dom"/>
</dbReference>
<dbReference type="PANTHER" id="PTHR33594:SF1">
    <property type="entry name" value="HD_PDEASE DOMAIN-CONTAINING PROTEIN"/>
    <property type="match status" value="1"/>
</dbReference>
<accession>A0A3S1JQA0</accession>
<dbReference type="Pfam" id="PF01966">
    <property type="entry name" value="HD"/>
    <property type="match status" value="1"/>
</dbReference>
<evidence type="ECO:0000313" key="3">
    <source>
        <dbReference type="Proteomes" id="UP000272464"/>
    </source>
</evidence>